<sequence>MNTEMNYPWHVYKKHLVALSCVTALAAFSLVARPAFAEEVKASDTNAKTEVVAPAIENVVATVETKTLDENPTATTTDAPTGTSIINSEATSVTTDTTAIPETAKPASEASSTVISETNSTRSEIPTSKTGATVSETASMENARYEDISENRLKTDVSSFNNDENTEIQDEDPEENITGGQWYSDVQGSWHYKKDGKDLIGAHVVDNQHVYFHEDGKQAKGESVQRNNHYYFYDQNLGHRITEQFVKVADFPHDEYRYFGKYGVAVTGWQDINGNRYYFYPDTAYRVSIPWYQGDWDDFHKVYIDSKPYYFGHDGELWRNRYVRSLGGIPGGYKSMDFGTFYLGDDGQYVTGWQKKGEKEYYYFEYGRQARGIGFNNNDSQTNVMGQFIRFPEGIRYFEPYTGELVKNRMIYNDKNMLFEYSHGYIPGWLYFDKDGIAVTGLQQVWGEYYYFRDAAGLPIRVQGEIVDYKGHKLYFDPNNGQMWRNRNANIDGKNYHIDENGYLTEI</sequence>
<feature type="compositionally biased region" description="Basic and acidic residues" evidence="3">
    <location>
        <begin position="143"/>
        <end position="152"/>
    </location>
</feature>
<dbReference type="InterPro" id="IPR027636">
    <property type="entry name" value="Glucan-bd_rpt"/>
</dbReference>
<dbReference type="SUPFAM" id="SSF69360">
    <property type="entry name" value="Cell wall binding repeat"/>
    <property type="match status" value="1"/>
</dbReference>
<feature type="repeat" description="Cell wall-binding" evidence="2">
    <location>
        <begin position="266"/>
        <end position="285"/>
    </location>
</feature>
<comment type="caution">
    <text evidence="5">The sequence shown here is derived from an EMBL/GenBank/DDBJ whole genome shotgun (WGS) entry which is preliminary data.</text>
</comment>
<keyword evidence="5" id="KW-0328">Glycosyltransferase</keyword>
<name>A0AAP3Q8Z0_STRSL</name>
<protein>
    <submittedName>
        <fullName evidence="5">Glucosyltransferase-SI</fullName>
        <ecNumber evidence="5">2.4.1.5</ecNumber>
    </submittedName>
</protein>
<evidence type="ECO:0000256" key="2">
    <source>
        <dbReference type="PROSITE-ProRule" id="PRU00591"/>
    </source>
</evidence>
<organism evidence="5 6">
    <name type="scientific">Streptococcus salivarius</name>
    <dbReference type="NCBI Taxonomy" id="1304"/>
    <lineage>
        <taxon>Bacteria</taxon>
        <taxon>Bacillati</taxon>
        <taxon>Bacillota</taxon>
        <taxon>Bacilli</taxon>
        <taxon>Lactobacillales</taxon>
        <taxon>Streptococcaceae</taxon>
        <taxon>Streptococcus</taxon>
    </lineage>
</organism>
<feature type="compositionally biased region" description="Polar residues" evidence="3">
    <location>
        <begin position="109"/>
        <end position="140"/>
    </location>
</feature>
<dbReference type="NCBIfam" id="TIGR04035">
    <property type="entry name" value="glucan_65_rpt"/>
    <property type="match status" value="2"/>
</dbReference>
<keyword evidence="4" id="KW-0732">Signal</keyword>
<evidence type="ECO:0000256" key="1">
    <source>
        <dbReference type="ARBA" id="ARBA00022737"/>
    </source>
</evidence>
<dbReference type="GO" id="GO:0047849">
    <property type="term" value="F:dextransucrase activity"/>
    <property type="evidence" value="ECO:0007669"/>
    <property type="project" value="UniProtKB-EC"/>
</dbReference>
<dbReference type="Proteomes" id="UP000273998">
    <property type="component" value="Unassembled WGS sequence"/>
</dbReference>
<dbReference type="Pfam" id="PF19127">
    <property type="entry name" value="Choline_bind_3"/>
    <property type="match status" value="2"/>
</dbReference>
<reference evidence="5 6" key="1">
    <citation type="submission" date="2018-11" db="EMBL/GenBank/DDBJ databases">
        <title>Species Designations Belie Phenotypic and Genotypic Heterogeneity in Oral Streptococci.</title>
        <authorList>
            <person name="Velsko I."/>
        </authorList>
    </citation>
    <scope>NUCLEOTIDE SEQUENCE [LARGE SCALE GENOMIC DNA]</scope>
    <source>
        <strain evidence="5 6">BCC42</strain>
    </source>
</reference>
<dbReference type="EMBL" id="RJNF01000001">
    <property type="protein sequence ID" value="RSI60074.1"/>
    <property type="molecule type" value="Genomic_DNA"/>
</dbReference>
<evidence type="ECO:0000256" key="3">
    <source>
        <dbReference type="SAM" id="MobiDB-lite"/>
    </source>
</evidence>
<dbReference type="Gene3D" id="2.10.270.10">
    <property type="entry name" value="Cholin Binding"/>
    <property type="match status" value="3"/>
</dbReference>
<evidence type="ECO:0000313" key="6">
    <source>
        <dbReference type="Proteomes" id="UP000273998"/>
    </source>
</evidence>
<dbReference type="EC" id="2.4.1.5" evidence="5"/>
<keyword evidence="5" id="KW-0808">Transferase</keyword>
<feature type="chain" id="PRO_5043001106" evidence="4">
    <location>
        <begin position="38"/>
        <end position="507"/>
    </location>
</feature>
<accession>A0AAP3Q8Z0</accession>
<proteinExistence type="predicted"/>
<gene>
    <name evidence="5" type="primary">gtfC_7</name>
    <name evidence="5" type="ORF">D8867_00505</name>
</gene>
<evidence type="ECO:0000256" key="4">
    <source>
        <dbReference type="SAM" id="SignalP"/>
    </source>
</evidence>
<dbReference type="PROSITE" id="PS51170">
    <property type="entry name" value="CW"/>
    <property type="match status" value="1"/>
</dbReference>
<evidence type="ECO:0000313" key="5">
    <source>
        <dbReference type="EMBL" id="RSI60074.1"/>
    </source>
</evidence>
<dbReference type="AlphaFoldDB" id="A0AAP3Q8Z0"/>
<keyword evidence="1" id="KW-0677">Repeat</keyword>
<dbReference type="GeneID" id="93792569"/>
<feature type="signal peptide" evidence="4">
    <location>
        <begin position="1"/>
        <end position="37"/>
    </location>
</feature>
<dbReference type="InterPro" id="IPR018337">
    <property type="entry name" value="Cell_wall/Cho-bd_repeat"/>
</dbReference>
<dbReference type="RefSeq" id="WP_002883853.1">
    <property type="nucleotide sequence ID" value="NZ_CP015283.1"/>
</dbReference>
<feature type="region of interest" description="Disordered" evidence="3">
    <location>
        <begin position="101"/>
        <end position="152"/>
    </location>
</feature>